<proteinExistence type="predicted"/>
<sequence length="172" mass="17827">MEPFLGQIQAFGCNFAPLGWAKCEGQLLAISQNEALFSLLGTIYGGDGRTTFALPDLRGRSMVNEGNGPGLSPIRLGEKGGSENITLTAQNIPAHSHAVNIPVNIAGGEESSPAGAHIANHANAFSEDTSPGQSLAPFNTANSGGNTSFSNRDPFLGMNICIALKGIFPSRS</sequence>
<dbReference type="InterPro" id="IPR011083">
    <property type="entry name" value="Phage_tail_collar_dom"/>
</dbReference>
<dbReference type="SUPFAM" id="SSF88874">
    <property type="entry name" value="Receptor-binding domain of short tail fibre protein gp12"/>
    <property type="match status" value="1"/>
</dbReference>
<dbReference type="InterPro" id="IPR037053">
    <property type="entry name" value="Phage_tail_collar_dom_sf"/>
</dbReference>
<evidence type="ECO:0000313" key="2">
    <source>
        <dbReference type="EMBL" id="MFB9106741.1"/>
    </source>
</evidence>
<evidence type="ECO:0000259" key="1">
    <source>
        <dbReference type="Pfam" id="PF07484"/>
    </source>
</evidence>
<dbReference type="Proteomes" id="UP001589590">
    <property type="component" value="Unassembled WGS sequence"/>
</dbReference>
<protein>
    <submittedName>
        <fullName evidence="2">Phage tail protein</fullName>
    </submittedName>
</protein>
<evidence type="ECO:0000313" key="3">
    <source>
        <dbReference type="Proteomes" id="UP001589590"/>
    </source>
</evidence>
<gene>
    <name evidence="2" type="ORF">ACFFU1_17670</name>
</gene>
<reference evidence="2 3" key="1">
    <citation type="submission" date="2024-09" db="EMBL/GenBank/DDBJ databases">
        <authorList>
            <person name="Sun Q."/>
            <person name="Mori K."/>
        </authorList>
    </citation>
    <scope>NUCLEOTIDE SEQUENCE [LARGE SCALE GENOMIC DNA]</scope>
    <source>
        <strain evidence="2 3">CECT 8300</strain>
    </source>
</reference>
<dbReference type="Pfam" id="PF07484">
    <property type="entry name" value="Collar"/>
    <property type="match status" value="1"/>
</dbReference>
<keyword evidence="3" id="KW-1185">Reference proteome</keyword>
<organism evidence="2 3">
    <name type="scientific">Algibacter miyuki</name>
    <dbReference type="NCBI Taxonomy" id="1306933"/>
    <lineage>
        <taxon>Bacteria</taxon>
        <taxon>Pseudomonadati</taxon>
        <taxon>Bacteroidota</taxon>
        <taxon>Flavobacteriia</taxon>
        <taxon>Flavobacteriales</taxon>
        <taxon>Flavobacteriaceae</taxon>
        <taxon>Algibacter</taxon>
    </lineage>
</organism>
<name>A0ABV5H4Q0_9FLAO</name>
<dbReference type="RefSeq" id="WP_290274912.1">
    <property type="nucleotide sequence ID" value="NZ_JAUFQP010000019.1"/>
</dbReference>
<dbReference type="EMBL" id="JBHMFA010000033">
    <property type="protein sequence ID" value="MFB9106741.1"/>
    <property type="molecule type" value="Genomic_DNA"/>
</dbReference>
<feature type="domain" description="Phage tail collar" evidence="1">
    <location>
        <begin position="6"/>
        <end position="61"/>
    </location>
</feature>
<comment type="caution">
    <text evidence="2">The sequence shown here is derived from an EMBL/GenBank/DDBJ whole genome shotgun (WGS) entry which is preliminary data.</text>
</comment>
<accession>A0ABV5H4Q0</accession>
<dbReference type="Gene3D" id="3.90.1340.10">
    <property type="entry name" value="Phage tail collar domain"/>
    <property type="match status" value="1"/>
</dbReference>